<comment type="subcellular location">
    <subcellularLocation>
        <location evidence="1">Cell membrane</location>
        <topology evidence="1">Multi-pass membrane protein</topology>
    </subcellularLocation>
</comment>
<dbReference type="Proteomes" id="UP000245959">
    <property type="component" value="Unassembled WGS sequence"/>
</dbReference>
<dbReference type="Proteomes" id="UP000576225">
    <property type="component" value="Unassembled WGS sequence"/>
</dbReference>
<name>A0A2U1BBE5_9BACT</name>
<dbReference type="GO" id="GO:0005886">
    <property type="term" value="C:plasma membrane"/>
    <property type="evidence" value="ECO:0007669"/>
    <property type="project" value="UniProtKB-SubCell"/>
</dbReference>
<keyword evidence="7 8" id="KW-0472">Membrane</keyword>
<dbReference type="InterPro" id="IPR004776">
    <property type="entry name" value="Mem_transp_PIN-like"/>
</dbReference>
<feature type="transmembrane region" description="Helical" evidence="8">
    <location>
        <begin position="98"/>
        <end position="122"/>
    </location>
</feature>
<evidence type="ECO:0000313" key="11">
    <source>
        <dbReference type="Proteomes" id="UP000245959"/>
    </source>
</evidence>
<dbReference type="EMBL" id="QEKH01000001">
    <property type="protein sequence ID" value="PVY45962.1"/>
    <property type="molecule type" value="Genomic_DNA"/>
</dbReference>
<dbReference type="Pfam" id="PF03547">
    <property type="entry name" value="Mem_trans"/>
    <property type="match status" value="2"/>
</dbReference>
<protein>
    <recommendedName>
        <fullName evidence="13">AEC family transporter</fullName>
    </recommendedName>
</protein>
<dbReference type="PANTHER" id="PTHR36838:SF3">
    <property type="entry name" value="TRANSPORTER AUXIN EFFLUX CARRIER EC FAMILY"/>
    <property type="match status" value="1"/>
</dbReference>
<keyword evidence="4" id="KW-1003">Cell membrane</keyword>
<gene>
    <name evidence="10" type="ORF">C8D82_101159</name>
    <name evidence="9" type="ORF">HF882_13615</name>
</gene>
<keyword evidence="11" id="KW-1185">Reference proteome</keyword>
<evidence type="ECO:0000313" key="10">
    <source>
        <dbReference type="EMBL" id="PVY45962.1"/>
    </source>
</evidence>
<evidence type="ECO:0000256" key="1">
    <source>
        <dbReference type="ARBA" id="ARBA00004651"/>
    </source>
</evidence>
<organism evidence="10 11">
    <name type="scientific">Victivallis vadensis</name>
    <dbReference type="NCBI Taxonomy" id="172901"/>
    <lineage>
        <taxon>Bacteria</taxon>
        <taxon>Pseudomonadati</taxon>
        <taxon>Lentisphaerota</taxon>
        <taxon>Lentisphaeria</taxon>
        <taxon>Victivallales</taxon>
        <taxon>Victivallaceae</taxon>
        <taxon>Victivallis</taxon>
    </lineage>
</organism>
<keyword evidence="6 8" id="KW-1133">Transmembrane helix</keyword>
<evidence type="ECO:0000256" key="8">
    <source>
        <dbReference type="SAM" id="Phobius"/>
    </source>
</evidence>
<comment type="similarity">
    <text evidence="2">Belongs to the auxin efflux carrier (TC 2.A.69) family.</text>
</comment>
<feature type="transmembrane region" description="Helical" evidence="8">
    <location>
        <begin position="65"/>
        <end position="86"/>
    </location>
</feature>
<dbReference type="AlphaFoldDB" id="A0A2U1BBE5"/>
<evidence type="ECO:0000256" key="7">
    <source>
        <dbReference type="ARBA" id="ARBA00023136"/>
    </source>
</evidence>
<dbReference type="EMBL" id="JABAEW010000027">
    <property type="protein sequence ID" value="NMD87622.1"/>
    <property type="molecule type" value="Genomic_DNA"/>
</dbReference>
<evidence type="ECO:0000256" key="3">
    <source>
        <dbReference type="ARBA" id="ARBA00022448"/>
    </source>
</evidence>
<dbReference type="GeneID" id="78293693"/>
<dbReference type="Gene3D" id="1.20.1530.20">
    <property type="match status" value="1"/>
</dbReference>
<feature type="transmembrane region" description="Helical" evidence="8">
    <location>
        <begin position="193"/>
        <end position="214"/>
    </location>
</feature>
<feature type="transmembrane region" description="Helical" evidence="8">
    <location>
        <begin position="162"/>
        <end position="181"/>
    </location>
</feature>
<evidence type="ECO:0000313" key="9">
    <source>
        <dbReference type="EMBL" id="NMD87622.1"/>
    </source>
</evidence>
<feature type="transmembrane region" description="Helical" evidence="8">
    <location>
        <begin position="6"/>
        <end position="24"/>
    </location>
</feature>
<evidence type="ECO:0000256" key="4">
    <source>
        <dbReference type="ARBA" id="ARBA00022475"/>
    </source>
</evidence>
<reference evidence="9 12" key="2">
    <citation type="submission" date="2020-04" db="EMBL/GenBank/DDBJ databases">
        <authorList>
            <person name="Hitch T.C.A."/>
            <person name="Wylensek D."/>
            <person name="Clavel T."/>
        </authorList>
    </citation>
    <scope>NUCLEOTIDE SEQUENCE [LARGE SCALE GENOMIC DNA]</scope>
    <source>
        <strain evidence="9 12">COR2-253-APC-1A</strain>
    </source>
</reference>
<dbReference type="GO" id="GO:0055085">
    <property type="term" value="P:transmembrane transport"/>
    <property type="evidence" value="ECO:0007669"/>
    <property type="project" value="InterPro"/>
</dbReference>
<sequence>MMYKVFLSILETFLVFGVGALAWRLKMIETGDLGRLSRLTLDLFFPLLTFATITRNFKPDQLNELWLMPVLGFALMLVGAVIGHFLKRFMKHKTPERIGTFHHICAINNYVFLPIIILQSIWGDRHVALLLLMNVGSTVGFWTIGVMTFTGGGTVGQTLRSIFSINVAAVAAALLVCFLRIPIPEPIAYTCKYLGDITVPFMLVIIGVALVNCFKSMLKHKTDMVYLSLVRLAVIPVVLLLLLKLLPLPPDVYQTAAVVALMPAASSSVLVARQYGGDYEFAGQAIIVTTILSLATIPLLMRLFVPA</sequence>
<keyword evidence="5 8" id="KW-0812">Transmembrane</keyword>
<accession>A0A2U1BBE5</accession>
<evidence type="ECO:0000256" key="5">
    <source>
        <dbReference type="ARBA" id="ARBA00022692"/>
    </source>
</evidence>
<evidence type="ECO:0000256" key="2">
    <source>
        <dbReference type="ARBA" id="ARBA00010145"/>
    </source>
</evidence>
<evidence type="ECO:0000256" key="6">
    <source>
        <dbReference type="ARBA" id="ARBA00022989"/>
    </source>
</evidence>
<feature type="transmembrane region" description="Helical" evidence="8">
    <location>
        <begin position="284"/>
        <end position="305"/>
    </location>
</feature>
<comment type="caution">
    <text evidence="10">The sequence shown here is derived from an EMBL/GenBank/DDBJ whole genome shotgun (WGS) entry which is preliminary data.</text>
</comment>
<evidence type="ECO:0000313" key="12">
    <source>
        <dbReference type="Proteomes" id="UP000576225"/>
    </source>
</evidence>
<evidence type="ECO:0008006" key="13">
    <source>
        <dbReference type="Google" id="ProtNLM"/>
    </source>
</evidence>
<dbReference type="InterPro" id="IPR038770">
    <property type="entry name" value="Na+/solute_symporter_sf"/>
</dbReference>
<reference evidence="10 11" key="1">
    <citation type="submission" date="2018-04" db="EMBL/GenBank/DDBJ databases">
        <title>Genomic Encyclopedia of Type Strains, Phase IV (KMG-IV): sequencing the most valuable type-strain genomes for metagenomic binning, comparative biology and taxonomic classification.</title>
        <authorList>
            <person name="Goeker M."/>
        </authorList>
    </citation>
    <scope>NUCLEOTIDE SEQUENCE [LARGE SCALE GENOMIC DNA]</scope>
    <source>
        <strain evidence="10 11">DSM 14823</strain>
    </source>
</reference>
<feature type="transmembrane region" description="Helical" evidence="8">
    <location>
        <begin position="128"/>
        <end position="150"/>
    </location>
</feature>
<dbReference type="RefSeq" id="WP_116882354.1">
    <property type="nucleotide sequence ID" value="NZ_CABMMC010000017.1"/>
</dbReference>
<keyword evidence="3" id="KW-0813">Transport</keyword>
<proteinExistence type="inferred from homology"/>
<dbReference type="PANTHER" id="PTHR36838">
    <property type="entry name" value="AUXIN EFFLUX CARRIER FAMILY PROTEIN"/>
    <property type="match status" value="1"/>
</dbReference>
<dbReference type="OrthoDB" id="1116523at2"/>
<feature type="transmembrane region" description="Helical" evidence="8">
    <location>
        <begin position="226"/>
        <end position="246"/>
    </location>
</feature>